<gene>
    <name evidence="2" type="ORF">M440DRAFT_1262444</name>
</gene>
<evidence type="ECO:0000313" key="2">
    <source>
        <dbReference type="EMBL" id="PTB75845.1"/>
    </source>
</evidence>
<reference evidence="2 3" key="1">
    <citation type="submission" date="2016-07" db="EMBL/GenBank/DDBJ databases">
        <title>Multiple horizontal gene transfer events from other fungi enriched the ability of initially mycotrophic Trichoderma (Ascomycota) to feed on dead plant biomass.</title>
        <authorList>
            <consortium name="DOE Joint Genome Institute"/>
            <person name="Aerts A."/>
            <person name="Atanasova L."/>
            <person name="Chenthamara K."/>
            <person name="Zhang J."/>
            <person name="Grujic M."/>
            <person name="Henrissat B."/>
            <person name="Kuo A."/>
            <person name="Salamov A."/>
            <person name="Lipzen A."/>
            <person name="Labutti K."/>
            <person name="Barry K."/>
            <person name="Miao Y."/>
            <person name="Rahimi M.J."/>
            <person name="Shen Q."/>
            <person name="Grigoriev I.V."/>
            <person name="Kubicek C.P."/>
            <person name="Druzhinina I.S."/>
        </authorList>
    </citation>
    <scope>NUCLEOTIDE SEQUENCE [LARGE SCALE GENOMIC DNA]</scope>
    <source>
        <strain evidence="2 3">ATCC 18648</strain>
    </source>
</reference>
<feature type="compositionally biased region" description="Polar residues" evidence="1">
    <location>
        <begin position="1"/>
        <end position="20"/>
    </location>
</feature>
<feature type="compositionally biased region" description="Polar residues" evidence="1">
    <location>
        <begin position="40"/>
        <end position="52"/>
    </location>
</feature>
<proteinExistence type="predicted"/>
<feature type="compositionally biased region" description="Pro residues" evidence="1">
    <location>
        <begin position="23"/>
        <end position="34"/>
    </location>
</feature>
<name>A0A2T4C2U4_TRILO</name>
<accession>A0A2T4C2U4</accession>
<dbReference type="AlphaFoldDB" id="A0A2T4C2U4"/>
<sequence>MNSPSFPHNLSSHASKQSRLPSAPKPQPPSPSNQPPALHSHTSYRQTLQASTPALPGRTARQDDPNPLKNPPILDQWNLKNSTANAIDYFSQSRQPRVLPDPFPSLPSS</sequence>
<organism evidence="2 3">
    <name type="scientific">Trichoderma longibrachiatum ATCC 18648</name>
    <dbReference type="NCBI Taxonomy" id="983965"/>
    <lineage>
        <taxon>Eukaryota</taxon>
        <taxon>Fungi</taxon>
        <taxon>Dikarya</taxon>
        <taxon>Ascomycota</taxon>
        <taxon>Pezizomycotina</taxon>
        <taxon>Sordariomycetes</taxon>
        <taxon>Hypocreomycetidae</taxon>
        <taxon>Hypocreales</taxon>
        <taxon>Hypocreaceae</taxon>
        <taxon>Trichoderma</taxon>
    </lineage>
</organism>
<evidence type="ECO:0000313" key="3">
    <source>
        <dbReference type="Proteomes" id="UP000240760"/>
    </source>
</evidence>
<keyword evidence="3" id="KW-1185">Reference proteome</keyword>
<dbReference type="EMBL" id="KZ679133">
    <property type="protein sequence ID" value="PTB75845.1"/>
    <property type="molecule type" value="Genomic_DNA"/>
</dbReference>
<evidence type="ECO:0000256" key="1">
    <source>
        <dbReference type="SAM" id="MobiDB-lite"/>
    </source>
</evidence>
<protein>
    <submittedName>
        <fullName evidence="2">Uncharacterized protein</fullName>
    </submittedName>
</protein>
<dbReference type="Proteomes" id="UP000240760">
    <property type="component" value="Unassembled WGS sequence"/>
</dbReference>
<feature type="region of interest" description="Disordered" evidence="1">
    <location>
        <begin position="1"/>
        <end position="76"/>
    </location>
</feature>